<comment type="subcellular location">
    <subcellularLocation>
        <location evidence="2">Cytoplasmic vesicle</location>
        <location evidence="2">COPI-coated vesicle membrane</location>
        <topology evidence="2">Peripheral membrane protein</topology>
        <orientation evidence="2">Cytoplasmic side</orientation>
    </subcellularLocation>
    <subcellularLocation>
        <location evidence="1">Golgi apparatus membrane</location>
        <topology evidence="1">Peripheral membrane protein</topology>
        <orientation evidence="1">Cytoplasmic side</orientation>
    </subcellularLocation>
</comment>
<sequence>MAQGVEQFFKAVIVDRNPAISSAGLVSFYHLFPFAKVVVKRWVNRVSLQTKIEVLRHVRSRLSSRYISCLFAVYEADGVLRNEFKAIIVNAVRSLCLKFPSKHVSMLKFLSGVLRDEFKVIIVDAVCSLCLKFPMKHVSMLKFLSGVLRDEFKVIIVDAVHSLCLKFPSKHVSMLTFLSGVLRNEFKVIIVDAGSCAMKDSKEQALTHLCEFIEDCEFTIEASVLILHLLGMKGPKSPQPTKYIRCLDDVDNKVRDCAALYLRTLKETTLAETYVKEESVFLLAALKSKLVAYVQDPSASSQILDLSSVLKISRAQAARPSALESIGAPSTSCILSTPPPPTAAETQSASVQQLTEVPELTLYGPVLNSGATPTQLTENKTEYQVTCVIHIFKEHIVFQYNVSDTLPDTVLEYQYARVSSLLA</sequence>
<dbReference type="GO" id="GO:0005198">
    <property type="term" value="F:structural molecule activity"/>
    <property type="evidence" value="ECO:0007669"/>
    <property type="project" value="InterPro"/>
</dbReference>
<reference evidence="14 15" key="1">
    <citation type="journal article" date="2020" name="ISME J.">
        <title>Uncovering the hidden diversity of litter-decomposition mechanisms in mushroom-forming fungi.</title>
        <authorList>
            <person name="Floudas D."/>
            <person name="Bentzer J."/>
            <person name="Ahren D."/>
            <person name="Johansson T."/>
            <person name="Persson P."/>
            <person name="Tunlid A."/>
        </authorList>
    </citation>
    <scope>NUCLEOTIDE SEQUENCE [LARGE SCALE GENOMIC DNA]</scope>
    <source>
        <strain evidence="14 15">CBS 406.79</strain>
    </source>
</reference>
<evidence type="ECO:0000256" key="2">
    <source>
        <dbReference type="ARBA" id="ARBA00004347"/>
    </source>
</evidence>
<evidence type="ECO:0000256" key="10">
    <source>
        <dbReference type="ARBA" id="ARBA00023136"/>
    </source>
</evidence>
<dbReference type="AlphaFoldDB" id="A0A8H5LWP5"/>
<proteinExistence type="inferred from homology"/>
<evidence type="ECO:0000256" key="3">
    <source>
        <dbReference type="ARBA" id="ARBA00010720"/>
    </source>
</evidence>
<dbReference type="EMBL" id="JAACJN010000108">
    <property type="protein sequence ID" value="KAF5372830.1"/>
    <property type="molecule type" value="Genomic_DNA"/>
</dbReference>
<dbReference type="GO" id="GO:0009306">
    <property type="term" value="P:protein secretion"/>
    <property type="evidence" value="ECO:0007669"/>
    <property type="project" value="TreeGrafter"/>
</dbReference>
<dbReference type="SUPFAM" id="SSF49348">
    <property type="entry name" value="Clathrin adaptor appendage domain"/>
    <property type="match status" value="1"/>
</dbReference>
<keyword evidence="15" id="KW-1185">Reference proteome</keyword>
<evidence type="ECO:0000256" key="11">
    <source>
        <dbReference type="ARBA" id="ARBA00023329"/>
    </source>
</evidence>
<evidence type="ECO:0000256" key="7">
    <source>
        <dbReference type="ARBA" id="ARBA00022892"/>
    </source>
</evidence>
<comment type="caution">
    <text evidence="14">The sequence shown here is derived from an EMBL/GenBank/DDBJ whole genome shotgun (WGS) entry which is preliminary data.</text>
</comment>
<dbReference type="InterPro" id="IPR013041">
    <property type="entry name" value="Clathrin_app_Ig-like_sf"/>
</dbReference>
<dbReference type="InterPro" id="IPR011989">
    <property type="entry name" value="ARM-like"/>
</dbReference>
<evidence type="ECO:0000259" key="12">
    <source>
        <dbReference type="Pfam" id="PF01602"/>
    </source>
</evidence>
<dbReference type="GO" id="GO:0006891">
    <property type="term" value="P:intra-Golgi vesicle-mediated transport"/>
    <property type="evidence" value="ECO:0007669"/>
    <property type="project" value="TreeGrafter"/>
</dbReference>
<gene>
    <name evidence="14" type="ORF">D9757_011128</name>
</gene>
<dbReference type="PANTHER" id="PTHR10261:SF0">
    <property type="entry name" value="COATOMER SUBUNIT GAMMA-2"/>
    <property type="match status" value="1"/>
</dbReference>
<dbReference type="GO" id="GO:0006888">
    <property type="term" value="P:endoplasmic reticulum to Golgi vesicle-mediated transport"/>
    <property type="evidence" value="ECO:0007669"/>
    <property type="project" value="TreeGrafter"/>
</dbReference>
<dbReference type="SUPFAM" id="SSF48371">
    <property type="entry name" value="ARM repeat"/>
    <property type="match status" value="1"/>
</dbReference>
<keyword evidence="7" id="KW-0931">ER-Golgi transport</keyword>
<evidence type="ECO:0000313" key="15">
    <source>
        <dbReference type="Proteomes" id="UP000518752"/>
    </source>
</evidence>
<dbReference type="OrthoDB" id="1074925at2759"/>
<evidence type="ECO:0000256" key="4">
    <source>
        <dbReference type="ARBA" id="ARBA00022448"/>
    </source>
</evidence>
<feature type="domain" description="Clathrin/coatomer adaptor adaptin-like N-terminal" evidence="12">
    <location>
        <begin position="140"/>
        <end position="264"/>
    </location>
</feature>
<protein>
    <submittedName>
        <fullName evidence="14">Uncharacterized protein</fullName>
    </submittedName>
</protein>
<dbReference type="Pfam" id="PF01602">
    <property type="entry name" value="Adaptin_N"/>
    <property type="match status" value="1"/>
</dbReference>
<evidence type="ECO:0000313" key="14">
    <source>
        <dbReference type="EMBL" id="KAF5372830.1"/>
    </source>
</evidence>
<dbReference type="InterPro" id="IPR017106">
    <property type="entry name" value="Coatomer_gsu"/>
</dbReference>
<keyword evidence="8" id="KW-0653">Protein transport</keyword>
<keyword evidence="6" id="KW-0677">Repeat</keyword>
<dbReference type="InterPro" id="IPR016024">
    <property type="entry name" value="ARM-type_fold"/>
</dbReference>
<evidence type="ECO:0000256" key="5">
    <source>
        <dbReference type="ARBA" id="ARBA00022490"/>
    </source>
</evidence>
<evidence type="ECO:0000259" key="13">
    <source>
        <dbReference type="Pfam" id="PF08752"/>
    </source>
</evidence>
<keyword evidence="9" id="KW-0333">Golgi apparatus</keyword>
<keyword evidence="11" id="KW-0968">Cytoplasmic vesicle</keyword>
<comment type="similarity">
    <text evidence="3">Belongs to the COPG family.</text>
</comment>
<keyword evidence="10" id="KW-0472">Membrane</keyword>
<dbReference type="GO" id="GO:0005783">
    <property type="term" value="C:endoplasmic reticulum"/>
    <property type="evidence" value="ECO:0007669"/>
    <property type="project" value="TreeGrafter"/>
</dbReference>
<accession>A0A8H5LWP5</accession>
<dbReference type="InterPro" id="IPR037067">
    <property type="entry name" value="Coatomer_gsu_app_sf"/>
</dbReference>
<dbReference type="GO" id="GO:0000139">
    <property type="term" value="C:Golgi membrane"/>
    <property type="evidence" value="ECO:0007669"/>
    <property type="project" value="UniProtKB-SubCell"/>
</dbReference>
<evidence type="ECO:0000256" key="1">
    <source>
        <dbReference type="ARBA" id="ARBA00004255"/>
    </source>
</evidence>
<dbReference type="Pfam" id="PF08752">
    <property type="entry name" value="COP-gamma_platf"/>
    <property type="match status" value="1"/>
</dbReference>
<dbReference type="InterPro" id="IPR013040">
    <property type="entry name" value="Coatomer_gsu_app_Ig-like_dom"/>
</dbReference>
<dbReference type="GO" id="GO:0006886">
    <property type="term" value="P:intracellular protein transport"/>
    <property type="evidence" value="ECO:0007669"/>
    <property type="project" value="InterPro"/>
</dbReference>
<keyword evidence="5" id="KW-0963">Cytoplasm</keyword>
<dbReference type="PANTHER" id="PTHR10261">
    <property type="entry name" value="COATOMER SUBUNIT GAMMA"/>
    <property type="match status" value="1"/>
</dbReference>
<evidence type="ECO:0000256" key="8">
    <source>
        <dbReference type="ARBA" id="ARBA00022927"/>
    </source>
</evidence>
<dbReference type="Proteomes" id="UP000518752">
    <property type="component" value="Unassembled WGS sequence"/>
</dbReference>
<keyword evidence="4" id="KW-0813">Transport</keyword>
<evidence type="ECO:0000256" key="6">
    <source>
        <dbReference type="ARBA" id="ARBA00022737"/>
    </source>
</evidence>
<organism evidence="14 15">
    <name type="scientific">Collybiopsis confluens</name>
    <dbReference type="NCBI Taxonomy" id="2823264"/>
    <lineage>
        <taxon>Eukaryota</taxon>
        <taxon>Fungi</taxon>
        <taxon>Dikarya</taxon>
        <taxon>Basidiomycota</taxon>
        <taxon>Agaricomycotina</taxon>
        <taxon>Agaricomycetes</taxon>
        <taxon>Agaricomycetidae</taxon>
        <taxon>Agaricales</taxon>
        <taxon>Marasmiineae</taxon>
        <taxon>Omphalotaceae</taxon>
        <taxon>Collybiopsis</taxon>
    </lineage>
</organism>
<dbReference type="GO" id="GO:0030126">
    <property type="term" value="C:COPI vesicle coat"/>
    <property type="evidence" value="ECO:0007669"/>
    <property type="project" value="InterPro"/>
</dbReference>
<feature type="domain" description="Coatomer gamma subunit appendage Ig-like subdomain" evidence="13">
    <location>
        <begin position="351"/>
        <end position="412"/>
    </location>
</feature>
<dbReference type="Gene3D" id="2.60.40.1480">
    <property type="entry name" value="Coatomer, gamma subunit, appendage domain"/>
    <property type="match status" value="1"/>
</dbReference>
<dbReference type="GO" id="GO:0005793">
    <property type="term" value="C:endoplasmic reticulum-Golgi intermediate compartment"/>
    <property type="evidence" value="ECO:0007669"/>
    <property type="project" value="TreeGrafter"/>
</dbReference>
<dbReference type="Gene3D" id="1.25.10.10">
    <property type="entry name" value="Leucine-rich Repeat Variant"/>
    <property type="match status" value="1"/>
</dbReference>
<name>A0A8H5LWP5_9AGAR</name>
<evidence type="ECO:0000256" key="9">
    <source>
        <dbReference type="ARBA" id="ARBA00023034"/>
    </source>
</evidence>
<dbReference type="InterPro" id="IPR002553">
    <property type="entry name" value="Clathrin/coatomer_adapt-like_N"/>
</dbReference>